<organism evidence="2 3">
    <name type="scientific">Phenylobacterium hankyongense</name>
    <dbReference type="NCBI Taxonomy" id="1813876"/>
    <lineage>
        <taxon>Bacteria</taxon>
        <taxon>Pseudomonadati</taxon>
        <taxon>Pseudomonadota</taxon>
        <taxon>Alphaproteobacteria</taxon>
        <taxon>Caulobacterales</taxon>
        <taxon>Caulobacteraceae</taxon>
        <taxon>Phenylobacterium</taxon>
    </lineage>
</organism>
<reference evidence="3" key="1">
    <citation type="submission" date="2018-05" db="EMBL/GenBank/DDBJ databases">
        <authorList>
            <person name="Li X."/>
        </authorList>
    </citation>
    <scope>NUCLEOTIDE SEQUENCE [LARGE SCALE GENOMIC DNA]</scope>
    <source>
        <strain evidence="3">HKS-05</strain>
    </source>
</reference>
<evidence type="ECO:0000313" key="3">
    <source>
        <dbReference type="Proteomes" id="UP000249842"/>
    </source>
</evidence>
<dbReference type="Proteomes" id="UP000249842">
    <property type="component" value="Unassembled WGS sequence"/>
</dbReference>
<feature type="compositionally biased region" description="Basic and acidic residues" evidence="1">
    <location>
        <begin position="69"/>
        <end position="79"/>
    </location>
</feature>
<feature type="region of interest" description="Disordered" evidence="1">
    <location>
        <begin position="38"/>
        <end position="79"/>
    </location>
</feature>
<sequence length="79" mass="8869">MSLVTYEIVEHDGGWAYRFGATYSETFRTHDAALAAAKRAAAEQRRPGDTTGIEYEDDRGQWRSELASGEDRPDTEVDD</sequence>
<keyword evidence="3" id="KW-1185">Reference proteome</keyword>
<accession>A0A328B1Y6</accession>
<dbReference type="AlphaFoldDB" id="A0A328B1Y6"/>
<gene>
    <name evidence="2" type="ORF">DJ021_03960</name>
</gene>
<comment type="caution">
    <text evidence="2">The sequence shown here is derived from an EMBL/GenBank/DDBJ whole genome shotgun (WGS) entry which is preliminary data.</text>
</comment>
<name>A0A328B1Y6_9CAUL</name>
<dbReference type="EMBL" id="QFYP01000001">
    <property type="protein sequence ID" value="RAK59018.1"/>
    <property type="molecule type" value="Genomic_DNA"/>
</dbReference>
<dbReference type="InterPro" id="IPR018691">
    <property type="entry name" value="DUF2188"/>
</dbReference>
<proteinExistence type="predicted"/>
<evidence type="ECO:0000313" key="2">
    <source>
        <dbReference type="EMBL" id="RAK59018.1"/>
    </source>
</evidence>
<evidence type="ECO:0000256" key="1">
    <source>
        <dbReference type="SAM" id="MobiDB-lite"/>
    </source>
</evidence>
<evidence type="ECO:0008006" key="4">
    <source>
        <dbReference type="Google" id="ProtNLM"/>
    </source>
</evidence>
<dbReference type="RefSeq" id="WP_111456311.1">
    <property type="nucleotide sequence ID" value="NZ_QFYP01000001.1"/>
</dbReference>
<dbReference type="OrthoDB" id="7596641at2"/>
<protein>
    <recommendedName>
        <fullName evidence="4">DUF2188 domain-containing protein</fullName>
    </recommendedName>
</protein>
<dbReference type="Pfam" id="PF09954">
    <property type="entry name" value="DUF2188"/>
    <property type="match status" value="1"/>
</dbReference>